<evidence type="ECO:0000313" key="3">
    <source>
        <dbReference type="Proteomes" id="UP001164693"/>
    </source>
</evidence>
<dbReference type="InterPro" id="IPR009799">
    <property type="entry name" value="EthD_dom"/>
</dbReference>
<dbReference type="SUPFAM" id="SSF54909">
    <property type="entry name" value="Dimeric alpha+beta barrel"/>
    <property type="match status" value="1"/>
</dbReference>
<evidence type="ECO:0000259" key="1">
    <source>
        <dbReference type="Pfam" id="PF07110"/>
    </source>
</evidence>
<gene>
    <name evidence="2" type="ORF">M6B22_06390</name>
</gene>
<protein>
    <submittedName>
        <fullName evidence="2">EthD domain-containing protein</fullName>
    </submittedName>
</protein>
<dbReference type="Proteomes" id="UP001164693">
    <property type="component" value="Chromosome"/>
</dbReference>
<evidence type="ECO:0000313" key="2">
    <source>
        <dbReference type="EMBL" id="WAX59281.1"/>
    </source>
</evidence>
<dbReference type="EMBL" id="CP097463">
    <property type="protein sequence ID" value="WAX59281.1"/>
    <property type="molecule type" value="Genomic_DNA"/>
</dbReference>
<dbReference type="Pfam" id="PF07110">
    <property type="entry name" value="EthD"/>
    <property type="match status" value="1"/>
</dbReference>
<dbReference type="Gene3D" id="3.30.70.100">
    <property type="match status" value="1"/>
</dbReference>
<feature type="domain" description="EthD" evidence="1">
    <location>
        <begin position="106"/>
        <end position="186"/>
    </location>
</feature>
<organism evidence="2 3">
    <name type="scientific">Jatrophihabitans cynanchi</name>
    <dbReference type="NCBI Taxonomy" id="2944128"/>
    <lineage>
        <taxon>Bacteria</taxon>
        <taxon>Bacillati</taxon>
        <taxon>Actinomycetota</taxon>
        <taxon>Actinomycetes</taxon>
        <taxon>Jatrophihabitantales</taxon>
        <taxon>Jatrophihabitantaceae</taxon>
        <taxon>Jatrophihabitans</taxon>
    </lineage>
</organism>
<dbReference type="InterPro" id="IPR011008">
    <property type="entry name" value="Dimeric_a/b-barrel"/>
</dbReference>
<accession>A0ABY7K7R9</accession>
<reference evidence="2" key="1">
    <citation type="submission" date="2022-05" db="EMBL/GenBank/DDBJ databases">
        <title>Jatrophihabitans sp. SB3-54 whole genome sequence.</title>
        <authorList>
            <person name="Suh M.K."/>
            <person name="Eom M.K."/>
            <person name="Kim J.S."/>
            <person name="Kim H.S."/>
            <person name="Do H.E."/>
            <person name="Shin Y.K."/>
            <person name="Lee J.-S."/>
        </authorList>
    </citation>
    <scope>NUCLEOTIDE SEQUENCE</scope>
    <source>
        <strain evidence="2">SB3-54</strain>
    </source>
</reference>
<keyword evidence="3" id="KW-1185">Reference proteome</keyword>
<name>A0ABY7K7R9_9ACTN</name>
<sequence>MMFFESAPADLALPAGAHGAVIDHFIGCETNAACSPADGIVPEEPVRPWTTVTSFTVKGMPSPDDLEAFRRTAGAKAAVAVTEVDLLSRTTDRYAHKMLGVLRRRDDMSPEEFGSYWREHHSKVTISYEPTFGRYVTNTVAAVAGDFQWDGVVEQYYRTTQDLVDHVRLAREGRPRITEDIPRFVAHMIMFTTASAPGSAPSS</sequence>
<dbReference type="RefSeq" id="WP_269445816.1">
    <property type="nucleotide sequence ID" value="NZ_CP097463.1"/>
</dbReference>
<proteinExistence type="predicted"/>